<name>A0A1T4W1M9_9FIRM</name>
<evidence type="ECO:0008006" key="3">
    <source>
        <dbReference type="Google" id="ProtNLM"/>
    </source>
</evidence>
<dbReference type="Proteomes" id="UP000190814">
    <property type="component" value="Unassembled WGS sequence"/>
</dbReference>
<accession>A0A1T4W1M9</accession>
<dbReference type="Pfam" id="PF14094">
    <property type="entry name" value="DUF4272"/>
    <property type="match status" value="1"/>
</dbReference>
<sequence length="230" mass="26948">MGLFNIFGGKKITPAERRSKSLERLRKEGVKINENLPLLPSSEEVKFKSDDEIMNRIIAAFTAIQVACSIRNGEDYDEAVQYMIEFMKKCKGDQRYLLDKERRILENNYSKQDVVDVIWTYEGVFTLMWAIDYKADKYEYDVSQICSGDAVIFDMRSIAEGTNCVPHLREEKVLNMLDLFYCYHWACVEKQIHPETPIGNVNFDVVVERRRALEWLISDENDWFNIDLNT</sequence>
<dbReference type="OrthoDB" id="4399984at2"/>
<keyword evidence="2" id="KW-1185">Reference proteome</keyword>
<dbReference type="EMBL" id="FUXZ01000015">
    <property type="protein sequence ID" value="SKA71156.1"/>
    <property type="molecule type" value="Genomic_DNA"/>
</dbReference>
<gene>
    <name evidence="1" type="ORF">SAMN02745111_02168</name>
</gene>
<protein>
    <recommendedName>
        <fullName evidence="3">DUF4272 domain-containing protein</fullName>
    </recommendedName>
</protein>
<proteinExistence type="predicted"/>
<organism evidence="1 2">
    <name type="scientific">Eubacterium uniforme</name>
    <dbReference type="NCBI Taxonomy" id="39495"/>
    <lineage>
        <taxon>Bacteria</taxon>
        <taxon>Bacillati</taxon>
        <taxon>Bacillota</taxon>
        <taxon>Clostridia</taxon>
        <taxon>Eubacteriales</taxon>
        <taxon>Eubacteriaceae</taxon>
        <taxon>Eubacterium</taxon>
    </lineage>
</organism>
<evidence type="ECO:0000313" key="2">
    <source>
        <dbReference type="Proteomes" id="UP000190814"/>
    </source>
</evidence>
<evidence type="ECO:0000313" key="1">
    <source>
        <dbReference type="EMBL" id="SKA71156.1"/>
    </source>
</evidence>
<dbReference type="InterPro" id="IPR025368">
    <property type="entry name" value="DUF4272"/>
</dbReference>
<dbReference type="AlphaFoldDB" id="A0A1T4W1M9"/>
<dbReference type="STRING" id="39495.SAMN02745111_02168"/>
<dbReference type="RefSeq" id="WP_078766994.1">
    <property type="nucleotide sequence ID" value="NZ_FUXZ01000015.1"/>
</dbReference>
<reference evidence="1 2" key="1">
    <citation type="submission" date="2017-02" db="EMBL/GenBank/DDBJ databases">
        <authorList>
            <person name="Peterson S.W."/>
        </authorList>
    </citation>
    <scope>NUCLEOTIDE SEQUENCE [LARGE SCALE GENOMIC DNA]</scope>
    <source>
        <strain evidence="1 2">ATCC 35992</strain>
    </source>
</reference>